<dbReference type="EMBL" id="SLXD01000005">
    <property type="protein sequence ID" value="TCP03055.1"/>
    <property type="molecule type" value="Genomic_DNA"/>
</dbReference>
<accession>A0A4R2MD37</accession>
<dbReference type="Proteomes" id="UP000295106">
    <property type="component" value="Unassembled WGS sequence"/>
</dbReference>
<organism evidence="1 2">
    <name type="scientific">Rubrivivax gelatinosus</name>
    <name type="common">Rhodocyclus gelatinosus</name>
    <name type="synonym">Rhodopseudomonas gelatinosa</name>
    <dbReference type="NCBI Taxonomy" id="28068"/>
    <lineage>
        <taxon>Bacteria</taxon>
        <taxon>Pseudomonadati</taxon>
        <taxon>Pseudomonadota</taxon>
        <taxon>Betaproteobacteria</taxon>
        <taxon>Burkholderiales</taxon>
        <taxon>Sphaerotilaceae</taxon>
        <taxon>Rubrivivax</taxon>
    </lineage>
</organism>
<gene>
    <name evidence="1" type="ORF">EV684_105221</name>
</gene>
<evidence type="ECO:0000313" key="1">
    <source>
        <dbReference type="EMBL" id="TCP03055.1"/>
    </source>
</evidence>
<reference evidence="1 2" key="1">
    <citation type="submission" date="2019-03" db="EMBL/GenBank/DDBJ databases">
        <title>Genomic Encyclopedia of Type Strains, Phase IV (KMG-IV): sequencing the most valuable type-strain genomes for metagenomic binning, comparative biology and taxonomic classification.</title>
        <authorList>
            <person name="Goeker M."/>
        </authorList>
    </citation>
    <scope>NUCLEOTIDE SEQUENCE [LARGE SCALE GENOMIC DNA]</scope>
    <source>
        <strain evidence="1 2">DSM 1709</strain>
    </source>
</reference>
<name>A0A4R2MD37_RUBGE</name>
<dbReference type="GeneID" id="99684513"/>
<protein>
    <submittedName>
        <fullName evidence="1">Uncharacterized protein</fullName>
    </submittedName>
</protein>
<sequence>MERKGRRWRKTELSRRLLNDRAAMPPAWRMWLITVDGRRSETELLTLAAGLGLDGSTLIERLAADGWIADAVPPAPQPAEATPARRRLAAARMFAIDLAARMLAGRDAELRESWREVQDEASFERWLGDCAGRIAEAAGQDRAALFVQRVELVLSGPGAAR</sequence>
<evidence type="ECO:0000313" key="2">
    <source>
        <dbReference type="Proteomes" id="UP000295106"/>
    </source>
</evidence>
<dbReference type="OrthoDB" id="9153174at2"/>
<dbReference type="AlphaFoldDB" id="A0A4R2MD37"/>
<proteinExistence type="predicted"/>
<comment type="caution">
    <text evidence="1">The sequence shown here is derived from an EMBL/GenBank/DDBJ whole genome shotgun (WGS) entry which is preliminary data.</text>
</comment>
<dbReference type="RefSeq" id="WP_132646738.1">
    <property type="nucleotide sequence ID" value="NZ_CP181386.1"/>
</dbReference>